<protein>
    <submittedName>
        <fullName evidence="3">Uncharacterized protein</fullName>
    </submittedName>
</protein>
<feature type="region of interest" description="Disordered" evidence="1">
    <location>
        <begin position="28"/>
        <end position="62"/>
    </location>
</feature>
<sequence>MHPCRQRRSRGLWVPRPEQVGPLPYPFHLHSPGAPAGEEWGWATGASPTSRQERRADRAGQAKAGAPILLVLLGMGPIGPWLIRHCLQTQGRAEGKEDLPSPSGADQRPLARAVRRRTTVTILPPAMVETTECSG</sequence>
<organism evidence="3 4">
    <name type="scientific">Mauremys mutica</name>
    <name type="common">yellowpond turtle</name>
    <dbReference type="NCBI Taxonomy" id="74926"/>
    <lineage>
        <taxon>Eukaryota</taxon>
        <taxon>Metazoa</taxon>
        <taxon>Chordata</taxon>
        <taxon>Craniata</taxon>
        <taxon>Vertebrata</taxon>
        <taxon>Euteleostomi</taxon>
        <taxon>Archelosauria</taxon>
        <taxon>Testudinata</taxon>
        <taxon>Testudines</taxon>
        <taxon>Cryptodira</taxon>
        <taxon>Durocryptodira</taxon>
        <taxon>Testudinoidea</taxon>
        <taxon>Geoemydidae</taxon>
        <taxon>Geoemydinae</taxon>
        <taxon>Mauremys</taxon>
    </lineage>
</organism>
<comment type="caution">
    <text evidence="3">The sequence shown here is derived from an EMBL/GenBank/DDBJ whole genome shotgun (WGS) entry which is preliminary data.</text>
</comment>
<evidence type="ECO:0000313" key="3">
    <source>
        <dbReference type="EMBL" id="KAH1172928.1"/>
    </source>
</evidence>
<proteinExistence type="predicted"/>
<feature type="region of interest" description="Disordered" evidence="1">
    <location>
        <begin position="91"/>
        <end position="112"/>
    </location>
</feature>
<name>A0A9D3X4V6_9SAUR</name>
<feature type="compositionally biased region" description="Basic and acidic residues" evidence="1">
    <location>
        <begin position="51"/>
        <end position="60"/>
    </location>
</feature>
<keyword evidence="2" id="KW-0472">Membrane</keyword>
<feature type="transmembrane region" description="Helical" evidence="2">
    <location>
        <begin position="64"/>
        <end position="83"/>
    </location>
</feature>
<accession>A0A9D3X4V6</accession>
<evidence type="ECO:0000313" key="4">
    <source>
        <dbReference type="Proteomes" id="UP000827986"/>
    </source>
</evidence>
<keyword evidence="2" id="KW-1133">Transmembrane helix</keyword>
<reference evidence="3" key="1">
    <citation type="submission" date="2021-09" db="EMBL/GenBank/DDBJ databases">
        <title>The genome of Mauremys mutica provides insights into the evolution of semi-aquatic lifestyle.</title>
        <authorList>
            <person name="Gong S."/>
            <person name="Gao Y."/>
        </authorList>
    </citation>
    <scope>NUCLEOTIDE SEQUENCE</scope>
    <source>
        <strain evidence="3">MM-2020</strain>
        <tissue evidence="3">Muscle</tissue>
    </source>
</reference>
<dbReference type="AlphaFoldDB" id="A0A9D3X4V6"/>
<dbReference type="Proteomes" id="UP000827986">
    <property type="component" value="Unassembled WGS sequence"/>
</dbReference>
<evidence type="ECO:0000256" key="2">
    <source>
        <dbReference type="SAM" id="Phobius"/>
    </source>
</evidence>
<keyword evidence="2" id="KW-0812">Transmembrane</keyword>
<keyword evidence="4" id="KW-1185">Reference proteome</keyword>
<gene>
    <name evidence="3" type="ORF">KIL84_016767</name>
</gene>
<evidence type="ECO:0000256" key="1">
    <source>
        <dbReference type="SAM" id="MobiDB-lite"/>
    </source>
</evidence>
<dbReference type="EMBL" id="JAHDVG010000482">
    <property type="protein sequence ID" value="KAH1172928.1"/>
    <property type="molecule type" value="Genomic_DNA"/>
</dbReference>